<keyword evidence="3" id="KW-0217">Developmental protein</keyword>
<dbReference type="PROSITE" id="PS00034">
    <property type="entry name" value="PAIRED_1"/>
    <property type="match status" value="1"/>
</dbReference>
<evidence type="ECO:0000256" key="3">
    <source>
        <dbReference type="ARBA" id="ARBA00022473"/>
    </source>
</evidence>
<dbReference type="GO" id="GO:0005634">
    <property type="term" value="C:nucleus"/>
    <property type="evidence" value="ECO:0007669"/>
    <property type="project" value="UniProtKB-SubCell"/>
</dbReference>
<dbReference type="Pfam" id="PF00046">
    <property type="entry name" value="Homeodomain"/>
    <property type="match status" value="1"/>
</dbReference>
<keyword evidence="7 10" id="KW-0371">Homeobox</keyword>
<dbReference type="SMART" id="SM00351">
    <property type="entry name" value="PAX"/>
    <property type="match status" value="1"/>
</dbReference>
<evidence type="ECO:0000256" key="4">
    <source>
        <dbReference type="ARBA" id="ARBA00022724"/>
    </source>
</evidence>
<dbReference type="CDD" id="cd00131">
    <property type="entry name" value="PAX"/>
    <property type="match status" value="1"/>
</dbReference>
<dbReference type="CDD" id="cd00086">
    <property type="entry name" value="homeodomain"/>
    <property type="match status" value="1"/>
</dbReference>
<dbReference type="OrthoDB" id="3225452at2759"/>
<dbReference type="InterPro" id="IPR043182">
    <property type="entry name" value="PAIRED_DNA-bd_dom"/>
</dbReference>
<dbReference type="GO" id="GO:0000981">
    <property type="term" value="F:DNA-binding transcription factor activity, RNA polymerase II-specific"/>
    <property type="evidence" value="ECO:0007669"/>
    <property type="project" value="InterPro"/>
</dbReference>
<evidence type="ECO:0000256" key="12">
    <source>
        <dbReference type="SAM" id="MobiDB-lite"/>
    </source>
</evidence>
<evidence type="ECO:0000313" key="15">
    <source>
        <dbReference type="EMBL" id="CAG7830212.1"/>
    </source>
</evidence>
<protein>
    <submittedName>
        <fullName evidence="15">Uncharacterized protein</fullName>
    </submittedName>
</protein>
<gene>
    <name evidence="15" type="ORF">AFUS01_LOCUS40031</name>
</gene>
<feature type="compositionally biased region" description="Low complexity" evidence="12">
    <location>
        <begin position="375"/>
        <end position="388"/>
    </location>
</feature>
<dbReference type="Pfam" id="PF00292">
    <property type="entry name" value="PAX"/>
    <property type="match status" value="1"/>
</dbReference>
<feature type="domain" description="Homeobox" evidence="13">
    <location>
        <begin position="195"/>
        <end position="255"/>
    </location>
</feature>
<dbReference type="FunFam" id="1.10.10.10:FF:000031">
    <property type="entry name" value="Paired box protein Pax-7"/>
    <property type="match status" value="1"/>
</dbReference>
<accession>A0A8J2LF74</accession>
<evidence type="ECO:0000256" key="2">
    <source>
        <dbReference type="ARBA" id="ARBA00005733"/>
    </source>
</evidence>
<feature type="domain" description="Paired" evidence="14">
    <location>
        <begin position="23"/>
        <end position="150"/>
    </location>
</feature>
<evidence type="ECO:0000256" key="5">
    <source>
        <dbReference type="ARBA" id="ARBA00023015"/>
    </source>
</evidence>
<comment type="similarity">
    <text evidence="2">Belongs to the paired homeobox family.</text>
</comment>
<dbReference type="FunFam" id="1.10.10.60:FF:000679">
    <property type="entry name" value="Homeobox protein aristaless"/>
    <property type="match status" value="1"/>
</dbReference>
<dbReference type="PANTHER" id="PTHR45636">
    <property type="entry name" value="PAIRED BOX PROTEIN PAX-6-RELATED-RELATED"/>
    <property type="match status" value="1"/>
</dbReference>
<dbReference type="InterPro" id="IPR001356">
    <property type="entry name" value="HD"/>
</dbReference>
<dbReference type="EMBL" id="CAJVCH010554765">
    <property type="protein sequence ID" value="CAG7830212.1"/>
    <property type="molecule type" value="Genomic_DNA"/>
</dbReference>
<dbReference type="SMART" id="SM00389">
    <property type="entry name" value="HOX"/>
    <property type="match status" value="1"/>
</dbReference>
<dbReference type="InterPro" id="IPR017970">
    <property type="entry name" value="Homeobox_CS"/>
</dbReference>
<dbReference type="GO" id="GO:0000978">
    <property type="term" value="F:RNA polymerase II cis-regulatory region sequence-specific DNA binding"/>
    <property type="evidence" value="ECO:0007669"/>
    <property type="project" value="TreeGrafter"/>
</dbReference>
<feature type="region of interest" description="Disordered" evidence="12">
    <location>
        <begin position="347"/>
        <end position="388"/>
    </location>
</feature>
<evidence type="ECO:0000256" key="10">
    <source>
        <dbReference type="PROSITE-ProRule" id="PRU00108"/>
    </source>
</evidence>
<feature type="region of interest" description="Disordered" evidence="12">
    <location>
        <begin position="173"/>
        <end position="202"/>
    </location>
</feature>
<dbReference type="GO" id="GO:0007365">
    <property type="term" value="P:periodic partitioning"/>
    <property type="evidence" value="ECO:0007669"/>
    <property type="project" value="UniProtKB-ARBA"/>
</dbReference>
<feature type="compositionally biased region" description="Low complexity" evidence="12">
    <location>
        <begin position="352"/>
        <end position="363"/>
    </location>
</feature>
<evidence type="ECO:0000313" key="16">
    <source>
        <dbReference type="Proteomes" id="UP000708208"/>
    </source>
</evidence>
<keyword evidence="4" id="KW-0563">Paired box</keyword>
<keyword evidence="5" id="KW-0805">Transcription regulation</keyword>
<evidence type="ECO:0000256" key="11">
    <source>
        <dbReference type="RuleBase" id="RU000682"/>
    </source>
</evidence>
<dbReference type="InterPro" id="IPR043565">
    <property type="entry name" value="PAX_fam"/>
</dbReference>
<feature type="DNA-binding region" description="Homeobox" evidence="10">
    <location>
        <begin position="197"/>
        <end position="256"/>
    </location>
</feature>
<evidence type="ECO:0000256" key="8">
    <source>
        <dbReference type="ARBA" id="ARBA00023163"/>
    </source>
</evidence>
<dbReference type="Proteomes" id="UP000708208">
    <property type="component" value="Unassembled WGS sequence"/>
</dbReference>
<dbReference type="PROSITE" id="PS50071">
    <property type="entry name" value="HOMEOBOX_2"/>
    <property type="match status" value="1"/>
</dbReference>
<evidence type="ECO:0000256" key="7">
    <source>
        <dbReference type="ARBA" id="ARBA00023155"/>
    </source>
</evidence>
<keyword evidence="16" id="KW-1185">Reference proteome</keyword>
<dbReference type="GO" id="GO:0009791">
    <property type="term" value="P:post-embryonic development"/>
    <property type="evidence" value="ECO:0007669"/>
    <property type="project" value="UniProtKB-ARBA"/>
</dbReference>
<proteinExistence type="inferred from homology"/>
<comment type="subcellular location">
    <subcellularLocation>
        <location evidence="1 10 11">Nucleus</location>
    </subcellularLocation>
</comment>
<dbReference type="PANTHER" id="PTHR45636:SF49">
    <property type="entry name" value="PAIRED BOX PROTEIN 3 HOMOLOG"/>
    <property type="match status" value="1"/>
</dbReference>
<evidence type="ECO:0000256" key="6">
    <source>
        <dbReference type="ARBA" id="ARBA00023125"/>
    </source>
</evidence>
<evidence type="ECO:0000256" key="9">
    <source>
        <dbReference type="ARBA" id="ARBA00023242"/>
    </source>
</evidence>
<reference evidence="15" key="1">
    <citation type="submission" date="2021-06" db="EMBL/GenBank/DDBJ databases">
        <authorList>
            <person name="Hodson N. C."/>
            <person name="Mongue J. A."/>
            <person name="Jaron S. K."/>
        </authorList>
    </citation>
    <scope>NUCLEOTIDE SEQUENCE</scope>
</reference>
<keyword evidence="8" id="KW-0804">Transcription</keyword>
<comment type="caution">
    <text evidence="15">The sequence shown here is derived from an EMBL/GenBank/DDBJ whole genome shotgun (WGS) entry which is preliminary data.</text>
</comment>
<organism evidence="15 16">
    <name type="scientific">Allacma fusca</name>
    <dbReference type="NCBI Taxonomy" id="39272"/>
    <lineage>
        <taxon>Eukaryota</taxon>
        <taxon>Metazoa</taxon>
        <taxon>Ecdysozoa</taxon>
        <taxon>Arthropoda</taxon>
        <taxon>Hexapoda</taxon>
        <taxon>Collembola</taxon>
        <taxon>Symphypleona</taxon>
        <taxon>Sminthuridae</taxon>
        <taxon>Allacma</taxon>
    </lineage>
</organism>
<dbReference type="AlphaFoldDB" id="A0A8J2LF74"/>
<name>A0A8J2LF74_9HEXA</name>
<sequence length="401" mass="44473">MDVSVSGALSIRPIFSSGYPFQGQGRVNQLGGVFINGRPLPNHIRLKVVEMAAAGIRPCVISRQLRVSHGCVSKILNRYQETGSIRPGVIGGSKPRVATPEVEKKIEDYKKENPAIFSWEIRDRLIKQEGICDRNTAPSVSSISRVLRGGGPFKKEDLYDLKSQKDHSINRILGGDNSLLDDSDTESEPGIPLKRKQRRSRTTFNSEQLEVLEKSFERTQYPDVYTREELAQKTKLTEARVQVWFSNRRARCRKQIGSSSGESSSSSFSPLPLGMPYSVPSNVVQSMPMSGNGSGCSSSGGHVPSYNSYNTDNFQSNCHSGTNPQGTHWPNRNSYLLSQNHFPSDSQMMNFLSNSGNSSGDLSHPGHGSNIPWQSSNDPSSWTSSWNPSHPFNPDNYSRWM</sequence>
<keyword evidence="6 10" id="KW-0238">DNA-binding</keyword>
<dbReference type="InterPro" id="IPR001523">
    <property type="entry name" value="Paired_dom"/>
</dbReference>
<evidence type="ECO:0000259" key="14">
    <source>
        <dbReference type="PROSITE" id="PS51057"/>
    </source>
</evidence>
<evidence type="ECO:0000259" key="13">
    <source>
        <dbReference type="PROSITE" id="PS50071"/>
    </source>
</evidence>
<dbReference type="FunFam" id="1.10.10.10:FF:000003">
    <property type="entry name" value="Paired box protein Pax-6"/>
    <property type="match status" value="1"/>
</dbReference>
<evidence type="ECO:0000256" key="1">
    <source>
        <dbReference type="ARBA" id="ARBA00004123"/>
    </source>
</evidence>
<keyword evidence="9 10" id="KW-0539">Nucleus</keyword>
<dbReference type="PROSITE" id="PS51057">
    <property type="entry name" value="PAIRED_2"/>
    <property type="match status" value="1"/>
</dbReference>
<dbReference type="PROSITE" id="PS00027">
    <property type="entry name" value="HOMEOBOX_1"/>
    <property type="match status" value="1"/>
</dbReference>